<dbReference type="GO" id="GO:0006355">
    <property type="term" value="P:regulation of DNA-templated transcription"/>
    <property type="evidence" value="ECO:0007669"/>
    <property type="project" value="InterPro"/>
</dbReference>
<feature type="region of interest" description="Disordered" evidence="5">
    <location>
        <begin position="86"/>
        <end position="143"/>
    </location>
</feature>
<name>A0A368SCW8_SETIT</name>
<dbReference type="Pfam" id="PF02365">
    <property type="entry name" value="NAM"/>
    <property type="match status" value="1"/>
</dbReference>
<keyword evidence="4" id="KW-0539">Nucleus</keyword>
<organism evidence="7">
    <name type="scientific">Setaria italica</name>
    <name type="common">Foxtail millet</name>
    <name type="synonym">Panicum italicum</name>
    <dbReference type="NCBI Taxonomy" id="4555"/>
    <lineage>
        <taxon>Eukaryota</taxon>
        <taxon>Viridiplantae</taxon>
        <taxon>Streptophyta</taxon>
        <taxon>Embryophyta</taxon>
        <taxon>Tracheophyta</taxon>
        <taxon>Spermatophyta</taxon>
        <taxon>Magnoliopsida</taxon>
        <taxon>Liliopsida</taxon>
        <taxon>Poales</taxon>
        <taxon>Poaceae</taxon>
        <taxon>PACMAD clade</taxon>
        <taxon>Panicoideae</taxon>
        <taxon>Panicodae</taxon>
        <taxon>Paniceae</taxon>
        <taxon>Cenchrinae</taxon>
        <taxon>Setaria</taxon>
    </lineage>
</organism>
<dbReference type="AlphaFoldDB" id="A0A368SCW8"/>
<evidence type="ECO:0000256" key="1">
    <source>
        <dbReference type="ARBA" id="ARBA00023015"/>
    </source>
</evidence>
<gene>
    <name evidence="7" type="ORF">SETIT_9G040600v2</name>
</gene>
<dbReference type="STRING" id="4555.A0A368SCW8"/>
<proteinExistence type="predicted"/>
<reference evidence="7" key="2">
    <citation type="submission" date="2015-07" db="EMBL/GenBank/DDBJ databases">
        <authorList>
            <person name="Noorani M."/>
        </authorList>
    </citation>
    <scope>NUCLEOTIDE SEQUENCE</scope>
    <source>
        <strain evidence="7">Yugu1</strain>
    </source>
</reference>
<dbReference type="OrthoDB" id="692148at2759"/>
<evidence type="ECO:0000256" key="3">
    <source>
        <dbReference type="ARBA" id="ARBA00023163"/>
    </source>
</evidence>
<dbReference type="EMBL" id="CM003536">
    <property type="protein sequence ID" value="RCV40287.1"/>
    <property type="molecule type" value="Genomic_DNA"/>
</dbReference>
<evidence type="ECO:0000256" key="4">
    <source>
        <dbReference type="ARBA" id="ARBA00023242"/>
    </source>
</evidence>
<keyword evidence="2" id="KW-0238">DNA-binding</keyword>
<evidence type="ECO:0000259" key="6">
    <source>
        <dbReference type="PROSITE" id="PS51005"/>
    </source>
</evidence>
<dbReference type="Gene3D" id="2.170.150.80">
    <property type="entry name" value="NAC domain"/>
    <property type="match status" value="1"/>
</dbReference>
<keyword evidence="1" id="KW-0805">Transcription regulation</keyword>
<dbReference type="InterPro" id="IPR036093">
    <property type="entry name" value="NAC_dom_sf"/>
</dbReference>
<feature type="domain" description="NAC" evidence="6">
    <location>
        <begin position="231"/>
        <end position="390"/>
    </location>
</feature>
<sequence>MTGTFFPPPAMVEPPYYWHPQTQPGFPPRFAPVPLPFAQGVMPPPVPVPVQITRAEPSYYHPQIQGSVASGSAAEAVAIVHAVPDTQKAQEATAPAHRRRGRPRKTDTAAVAAAKPVIKKPKRATVRSSRAAAPQPTGSSVAGSATMAGQVQIHQQQDQAASSAVEFQVQHPDQAASVIAVATSNQQTAPCTTNPMALLCDQEQWQLQPSCSNILSAGDQAAAAGPYADTSVAGVRFQPTDEELIFYLRLKHAGHKMPVDFFKDFDVYHEHPETSRAACGVVNGCWYAFSPRNRKYKNGGRPARSVFDASGVQVGYWKSNTKLAPVLAGGKADGALVGEVTSLTFHLGQQPKGTQTPWKMKEYAIPQNQHAPDGSAMRLNDWVVCKLFYKERVIKNAAAEEDQLSEAGENDVWAEGDEGTWRVPVVQTLGNSEQDLCVDYQIETNADDYLPWI</sequence>
<evidence type="ECO:0000256" key="2">
    <source>
        <dbReference type="ARBA" id="ARBA00023125"/>
    </source>
</evidence>
<dbReference type="PROSITE" id="PS51005">
    <property type="entry name" value="NAC"/>
    <property type="match status" value="1"/>
</dbReference>
<dbReference type="PANTHER" id="PTHR31719">
    <property type="entry name" value="NAC TRANSCRIPTION FACTOR 56"/>
    <property type="match status" value="1"/>
</dbReference>
<evidence type="ECO:0000313" key="7">
    <source>
        <dbReference type="EMBL" id="RCV40287.1"/>
    </source>
</evidence>
<dbReference type="SUPFAM" id="SSF101941">
    <property type="entry name" value="NAC domain"/>
    <property type="match status" value="1"/>
</dbReference>
<dbReference type="GO" id="GO:0003677">
    <property type="term" value="F:DNA binding"/>
    <property type="evidence" value="ECO:0007669"/>
    <property type="project" value="UniProtKB-KW"/>
</dbReference>
<accession>A0A368SCW8</accession>
<dbReference type="InterPro" id="IPR003441">
    <property type="entry name" value="NAC-dom"/>
</dbReference>
<keyword evidence="3" id="KW-0804">Transcription</keyword>
<evidence type="ECO:0000256" key="5">
    <source>
        <dbReference type="SAM" id="MobiDB-lite"/>
    </source>
</evidence>
<reference evidence="7" key="1">
    <citation type="journal article" date="2012" name="Nat. Biotechnol.">
        <title>Reference genome sequence of the model plant Setaria.</title>
        <authorList>
            <person name="Bennetzen J.L."/>
            <person name="Schmutz J."/>
            <person name="Wang H."/>
            <person name="Percifield R."/>
            <person name="Hawkins J."/>
            <person name="Pontaroli A.C."/>
            <person name="Estep M."/>
            <person name="Feng L."/>
            <person name="Vaughn J.N."/>
            <person name="Grimwood J."/>
            <person name="Jenkins J."/>
            <person name="Barry K."/>
            <person name="Lindquist E."/>
            <person name="Hellsten U."/>
            <person name="Deshpande S."/>
            <person name="Wang X."/>
            <person name="Wu X."/>
            <person name="Mitros T."/>
            <person name="Triplett J."/>
            <person name="Yang X."/>
            <person name="Ye C.Y."/>
            <person name="Mauro-Herrera M."/>
            <person name="Wang L."/>
            <person name="Li P."/>
            <person name="Sharma M."/>
            <person name="Sharma R."/>
            <person name="Ronald P.C."/>
            <person name="Panaud O."/>
            <person name="Kellogg E.A."/>
            <person name="Brutnell T.P."/>
            <person name="Doust A.N."/>
            <person name="Tuskan G.A."/>
            <person name="Rokhsar D."/>
            <person name="Devos K.M."/>
        </authorList>
    </citation>
    <scope>NUCLEOTIDE SEQUENCE [LARGE SCALE GENOMIC DNA]</scope>
    <source>
        <strain evidence="7">Yugu1</strain>
    </source>
</reference>
<protein>
    <recommendedName>
        <fullName evidence="6">NAC domain-containing protein</fullName>
    </recommendedName>
</protein>
<dbReference type="PANTHER" id="PTHR31719:SF179">
    <property type="entry name" value="OS08G0148400 PROTEIN"/>
    <property type="match status" value="1"/>
</dbReference>